<name>A0ABY4KUU0_9PSED</name>
<protein>
    <submittedName>
        <fullName evidence="1">Uncharacterized protein</fullName>
    </submittedName>
</protein>
<dbReference type="Proteomes" id="UP000831189">
    <property type="component" value="Chromosome"/>
</dbReference>
<evidence type="ECO:0000313" key="2">
    <source>
        <dbReference type="Proteomes" id="UP000831189"/>
    </source>
</evidence>
<dbReference type="EMBL" id="CP096208">
    <property type="protein sequence ID" value="UPQ84631.1"/>
    <property type="molecule type" value="Genomic_DNA"/>
</dbReference>
<accession>A0ABY4KUU0</accession>
<evidence type="ECO:0000313" key="1">
    <source>
        <dbReference type="EMBL" id="UPQ84631.1"/>
    </source>
</evidence>
<keyword evidence="2" id="KW-1185">Reference proteome</keyword>
<organism evidence="1 2">
    <name type="scientific">Pseudomonas knackmussii</name>
    <dbReference type="NCBI Taxonomy" id="65741"/>
    <lineage>
        <taxon>Bacteria</taxon>
        <taxon>Pseudomonadati</taxon>
        <taxon>Pseudomonadota</taxon>
        <taxon>Gammaproteobacteria</taxon>
        <taxon>Pseudomonadales</taxon>
        <taxon>Pseudomonadaceae</taxon>
        <taxon>Pseudomonas</taxon>
    </lineage>
</organism>
<reference evidence="1 2" key="1">
    <citation type="submission" date="2022-04" db="EMBL/GenBank/DDBJ databases">
        <title>Pseudomonas knackmussii B09-2.</title>
        <authorList>
            <person name="Deng Y."/>
        </authorList>
    </citation>
    <scope>NUCLEOTIDE SEQUENCE [LARGE SCALE GENOMIC DNA]</scope>
    <source>
        <strain evidence="1 2">B09-2</strain>
    </source>
</reference>
<gene>
    <name evidence="1" type="ORF">M0M42_09705</name>
</gene>
<proteinExistence type="predicted"/>
<sequence length="95" mass="10409">MTAQRLELDEAMRISEMAFLPCHATANADTDDASFSLKVVNETGEELLSISHIARSQYTNPVHLAGLLESARLELSKDGLLLSPWSMPAQPGIRE</sequence>